<dbReference type="Proteomes" id="UP000186400">
    <property type="component" value="Unassembled WGS sequence"/>
</dbReference>
<comment type="similarity">
    <text evidence="1 6 7">Belongs to the universal ribosomal protein uL23 family.</text>
</comment>
<dbReference type="FunFam" id="3.30.70.330:FF:000001">
    <property type="entry name" value="50S ribosomal protein L23"/>
    <property type="match status" value="1"/>
</dbReference>
<evidence type="ECO:0000256" key="4">
    <source>
        <dbReference type="ARBA" id="ARBA00022980"/>
    </source>
</evidence>
<dbReference type="HAMAP" id="MF_01369_B">
    <property type="entry name" value="Ribosomal_uL23_B"/>
    <property type="match status" value="1"/>
</dbReference>
<keyword evidence="9" id="KW-1185">Reference proteome</keyword>
<keyword evidence="3 6" id="KW-0694">RNA-binding</keyword>
<dbReference type="RefSeq" id="WP_076487469.1">
    <property type="nucleotide sequence ID" value="NZ_FTMS01000001.1"/>
</dbReference>
<dbReference type="AlphaFoldDB" id="A0A1N6NH31"/>
<organism evidence="8 9">
    <name type="scientific">Alkalispirochaeta americana</name>
    <dbReference type="NCBI Taxonomy" id="159291"/>
    <lineage>
        <taxon>Bacteria</taxon>
        <taxon>Pseudomonadati</taxon>
        <taxon>Spirochaetota</taxon>
        <taxon>Spirochaetia</taxon>
        <taxon>Spirochaetales</taxon>
        <taxon>Spirochaetaceae</taxon>
        <taxon>Alkalispirochaeta</taxon>
    </lineage>
</organism>
<dbReference type="GO" id="GO:1990904">
    <property type="term" value="C:ribonucleoprotein complex"/>
    <property type="evidence" value="ECO:0007669"/>
    <property type="project" value="UniProtKB-KW"/>
</dbReference>
<dbReference type="GO" id="GO:0003735">
    <property type="term" value="F:structural constituent of ribosome"/>
    <property type="evidence" value="ECO:0007669"/>
    <property type="project" value="InterPro"/>
</dbReference>
<evidence type="ECO:0000313" key="8">
    <source>
        <dbReference type="EMBL" id="SIP91352.1"/>
    </source>
</evidence>
<dbReference type="NCBIfam" id="NF004363">
    <property type="entry name" value="PRK05738.2-4"/>
    <property type="match status" value="1"/>
</dbReference>
<dbReference type="Pfam" id="PF00276">
    <property type="entry name" value="Ribosomal_L23"/>
    <property type="match status" value="1"/>
</dbReference>
<dbReference type="OrthoDB" id="9793353at2"/>
<comment type="subunit">
    <text evidence="6">Part of the 50S ribosomal subunit. Contacts protein L29, and trigger factor when it is bound to the ribosome.</text>
</comment>
<evidence type="ECO:0000256" key="3">
    <source>
        <dbReference type="ARBA" id="ARBA00022884"/>
    </source>
</evidence>
<name>A0A1N6NH31_9SPIO</name>
<keyword evidence="2 6" id="KW-0699">rRNA-binding</keyword>
<dbReference type="NCBIfam" id="NF004366">
    <property type="entry name" value="PRK05738.3-2"/>
    <property type="match status" value="1"/>
</dbReference>
<comment type="function">
    <text evidence="6">One of the early assembly proteins it binds 23S rRNA. One of the proteins that surrounds the polypeptide exit tunnel on the outside of the ribosome. Forms the main docking site for trigger factor binding to the ribosome.</text>
</comment>
<evidence type="ECO:0000313" key="9">
    <source>
        <dbReference type="Proteomes" id="UP000186400"/>
    </source>
</evidence>
<keyword evidence="5 6" id="KW-0687">Ribonucleoprotein</keyword>
<reference evidence="8 9" key="1">
    <citation type="submission" date="2017-01" db="EMBL/GenBank/DDBJ databases">
        <authorList>
            <person name="Mah S.A."/>
            <person name="Swanson W.J."/>
            <person name="Moy G.W."/>
            <person name="Vacquier V.D."/>
        </authorList>
    </citation>
    <scope>NUCLEOTIDE SEQUENCE [LARGE SCALE GENOMIC DNA]</scope>
    <source>
        <strain evidence="8 9">ASpG1</strain>
    </source>
</reference>
<dbReference type="SUPFAM" id="SSF54189">
    <property type="entry name" value="Ribosomal proteins S24e, L23 and L15e"/>
    <property type="match status" value="1"/>
</dbReference>
<evidence type="ECO:0000256" key="1">
    <source>
        <dbReference type="ARBA" id="ARBA00006700"/>
    </source>
</evidence>
<dbReference type="InterPro" id="IPR013025">
    <property type="entry name" value="Ribosomal_uL23-like"/>
</dbReference>
<dbReference type="GO" id="GO:0006412">
    <property type="term" value="P:translation"/>
    <property type="evidence" value="ECO:0007669"/>
    <property type="project" value="UniProtKB-UniRule"/>
</dbReference>
<evidence type="ECO:0000256" key="7">
    <source>
        <dbReference type="RuleBase" id="RU003934"/>
    </source>
</evidence>
<protein>
    <recommendedName>
        <fullName evidence="6">Large ribosomal subunit protein uL23</fullName>
    </recommendedName>
</protein>
<dbReference type="InterPro" id="IPR012677">
    <property type="entry name" value="Nucleotide-bd_a/b_plait_sf"/>
</dbReference>
<gene>
    <name evidence="6" type="primary">rplW</name>
    <name evidence="8" type="ORF">SAMN05920897_101254</name>
</gene>
<dbReference type="GO" id="GO:0005840">
    <property type="term" value="C:ribosome"/>
    <property type="evidence" value="ECO:0007669"/>
    <property type="project" value="UniProtKB-KW"/>
</dbReference>
<dbReference type="Gene3D" id="3.30.70.330">
    <property type="match status" value="1"/>
</dbReference>
<dbReference type="PROSITE" id="PS00050">
    <property type="entry name" value="RIBOSOMAL_L23"/>
    <property type="match status" value="1"/>
</dbReference>
<dbReference type="EMBL" id="FTMS01000001">
    <property type="protein sequence ID" value="SIP91352.1"/>
    <property type="molecule type" value="Genomic_DNA"/>
</dbReference>
<dbReference type="STRING" id="159291.SAMN05920897_101254"/>
<sequence length="94" mass="10512">MNPEQIILEPILTEKTNGMREEGVYAFRVDQRANKVQVKGAVSTLFNVHAQECRIINVKGKPKRTRSAKGRTSSWKKAVVTLAKGERISIFEGA</sequence>
<accession>A0A1N6NH31</accession>
<keyword evidence="4 6" id="KW-0689">Ribosomal protein</keyword>
<evidence type="ECO:0000256" key="6">
    <source>
        <dbReference type="HAMAP-Rule" id="MF_01369"/>
    </source>
</evidence>
<dbReference type="InterPro" id="IPR012678">
    <property type="entry name" value="Ribosomal_uL23/eL15/eS24_sf"/>
</dbReference>
<evidence type="ECO:0000256" key="2">
    <source>
        <dbReference type="ARBA" id="ARBA00022730"/>
    </source>
</evidence>
<proteinExistence type="inferred from homology"/>
<evidence type="ECO:0000256" key="5">
    <source>
        <dbReference type="ARBA" id="ARBA00023274"/>
    </source>
</evidence>
<dbReference type="InterPro" id="IPR001014">
    <property type="entry name" value="Ribosomal_uL23_CS"/>
</dbReference>
<dbReference type="GO" id="GO:0019843">
    <property type="term" value="F:rRNA binding"/>
    <property type="evidence" value="ECO:0007669"/>
    <property type="project" value="UniProtKB-UniRule"/>
</dbReference>